<accession>A0A9P9WR49</accession>
<proteinExistence type="inferred from homology"/>
<feature type="compositionally biased region" description="Low complexity" evidence="2">
    <location>
        <begin position="718"/>
        <end position="730"/>
    </location>
</feature>
<name>A0A9P9WR49_9PEZI</name>
<dbReference type="Pfam" id="PF19031">
    <property type="entry name" value="Intu_longin_1"/>
    <property type="match status" value="1"/>
</dbReference>
<dbReference type="AlphaFoldDB" id="A0A9P9WR49"/>
<dbReference type="GO" id="GO:0035658">
    <property type="term" value="C:Mon1-Ccz1 complex"/>
    <property type="evidence" value="ECO:0007669"/>
    <property type="project" value="InterPro"/>
</dbReference>
<keyword evidence="5" id="KW-1185">Reference proteome</keyword>
<gene>
    <name evidence="4" type="ORF">JX265_004565</name>
</gene>
<feature type="region of interest" description="Disordered" evidence="2">
    <location>
        <begin position="493"/>
        <end position="533"/>
    </location>
</feature>
<comment type="caution">
    <text evidence="4">The sequence shown here is derived from an EMBL/GenBank/DDBJ whole genome shotgun (WGS) entry which is preliminary data.</text>
</comment>
<feature type="domain" description="CCZ1/INTU/HSP4 first Longin" evidence="3">
    <location>
        <begin position="19"/>
        <end position="128"/>
    </location>
</feature>
<dbReference type="Proteomes" id="UP000829685">
    <property type="component" value="Unassembled WGS sequence"/>
</dbReference>
<feature type="compositionally biased region" description="Polar residues" evidence="2">
    <location>
        <begin position="700"/>
        <end position="717"/>
    </location>
</feature>
<feature type="region of interest" description="Disordered" evidence="2">
    <location>
        <begin position="270"/>
        <end position="293"/>
    </location>
</feature>
<dbReference type="PANTHER" id="PTHR13056">
    <property type="entry name" value="VACUOLAR FUSION PROTEIN CCZ1 HOMOLOG-RELATED"/>
    <property type="match status" value="1"/>
</dbReference>
<dbReference type="PANTHER" id="PTHR13056:SF0">
    <property type="entry name" value="VACUOLAR FUSION PROTEIN CCZ1 HOMOLOG-RELATED"/>
    <property type="match status" value="1"/>
</dbReference>
<evidence type="ECO:0000259" key="3">
    <source>
        <dbReference type="Pfam" id="PF19031"/>
    </source>
</evidence>
<evidence type="ECO:0000313" key="5">
    <source>
        <dbReference type="Proteomes" id="UP000829685"/>
    </source>
</evidence>
<organism evidence="4 5">
    <name type="scientific">Neoarthrinium moseri</name>
    <dbReference type="NCBI Taxonomy" id="1658444"/>
    <lineage>
        <taxon>Eukaryota</taxon>
        <taxon>Fungi</taxon>
        <taxon>Dikarya</taxon>
        <taxon>Ascomycota</taxon>
        <taxon>Pezizomycotina</taxon>
        <taxon>Sordariomycetes</taxon>
        <taxon>Xylariomycetidae</taxon>
        <taxon>Amphisphaeriales</taxon>
        <taxon>Apiosporaceae</taxon>
        <taxon>Neoarthrinium</taxon>
    </lineage>
</organism>
<feature type="region of interest" description="Disordered" evidence="2">
    <location>
        <begin position="417"/>
        <end position="481"/>
    </location>
</feature>
<feature type="region of interest" description="Disordered" evidence="2">
    <location>
        <begin position="49"/>
        <end position="74"/>
    </location>
</feature>
<evidence type="ECO:0000313" key="4">
    <source>
        <dbReference type="EMBL" id="KAI1875507.1"/>
    </source>
</evidence>
<feature type="compositionally biased region" description="Basic and acidic residues" evidence="2">
    <location>
        <begin position="493"/>
        <end position="522"/>
    </location>
</feature>
<dbReference type="InterPro" id="IPR043987">
    <property type="entry name" value="CCZ1/INTU/HSP4_longin_1"/>
</dbReference>
<reference evidence="4" key="1">
    <citation type="submission" date="2021-03" db="EMBL/GenBank/DDBJ databases">
        <title>Revisited historic fungal species revealed as producer of novel bioactive compounds through whole genome sequencing and comparative genomics.</title>
        <authorList>
            <person name="Vignolle G.A."/>
            <person name="Hochenegger N."/>
            <person name="Mach R.L."/>
            <person name="Mach-Aigner A.R."/>
            <person name="Javad Rahimi M."/>
            <person name="Salim K.A."/>
            <person name="Chan C.M."/>
            <person name="Lim L.B.L."/>
            <person name="Cai F."/>
            <person name="Druzhinina I.S."/>
            <person name="U'Ren J.M."/>
            <person name="Derntl C."/>
        </authorList>
    </citation>
    <scope>NUCLEOTIDE SEQUENCE</scope>
    <source>
        <strain evidence="4">TUCIM 5799</strain>
    </source>
</reference>
<feature type="compositionally biased region" description="Low complexity" evidence="2">
    <location>
        <begin position="441"/>
        <end position="450"/>
    </location>
</feature>
<feature type="region of interest" description="Disordered" evidence="2">
    <location>
        <begin position="330"/>
        <end position="394"/>
    </location>
</feature>
<dbReference type="GO" id="GO:0016192">
    <property type="term" value="P:vesicle-mediated transport"/>
    <property type="evidence" value="ECO:0007669"/>
    <property type="project" value="InterPro"/>
</dbReference>
<sequence>MTLPASPQPASLIPAQVGFLAIFNPTLGATDETIDDQIVYYASVNSQSQTAASPRRRHRGSHARPTEGISHDERNERLRQIGLAQGMVDFGRDFADGRSVDTIDTEKARVVLRELEPGWWILASIDLTKLPLPPRLGAAAKDDASDNFEYSSREVKPATLLLQDLLRAHSTFLLHHAASLSALFVKTKRTKFVALLSRYWDLFLSTWSVMLRGNPACSMYGGIKIAACGELGVGVGEEERGSGEREVLEGFVDRVEGLVDVVVAKFGDADPEGSSPIKGSDDPSAKWLGTGEEPGAEDGAIFLGVGALSSKSLRDVFFWMEDVYTWGEDAYGVKDSPTSTRVKAKRQRLKSVSGKTDPPTQPSQHAGDGGATAADDQTSKDKGTAEQEAAAADDGGSSKLMHYLKLGYGTHWSLGGSEAPGQAVQGAQAGPERPKMEARSSSRPSVSASAGHYLIGLQGDVESNTTESEGTDGEDLDSRTLVRTLTVELESEALGRAEEDIHQDLGSGDHELATSKSGRKDFANTASQFDSQDRNKAKKMRVVVYVSKPFVYTFLFQNRTDSLAWDSLYKKLHYQLEPLRRPLALSTSYRPEKPDAGSASSHIFDLIWDPRTLTIHSTIPNIPDPLAIVRSEESQRSVWTRIEAISTHTQILQTFSGTRQDTTELERTCKTNRGWWVVWTRITEARDIPASGGGGPPQLPSESSQDSAVSAETVESTFSAFPSPSPAAADSDARQGGPGTAASRRRQRQPGVSKEIFLIRRAGEGASRGRSLSQISEMKEGWGDGASRLAQGIGVDTKKYIDGLLSLAH</sequence>
<feature type="compositionally biased region" description="Low complexity" evidence="2">
    <location>
        <begin position="421"/>
        <end position="430"/>
    </location>
</feature>
<evidence type="ECO:0000256" key="2">
    <source>
        <dbReference type="SAM" id="MobiDB-lite"/>
    </source>
</evidence>
<evidence type="ECO:0000256" key="1">
    <source>
        <dbReference type="ARBA" id="ARBA00005352"/>
    </source>
</evidence>
<comment type="similarity">
    <text evidence="1">Belongs to the CCZ1 family.</text>
</comment>
<dbReference type="EMBL" id="JAFIMR010000008">
    <property type="protein sequence ID" value="KAI1875507.1"/>
    <property type="molecule type" value="Genomic_DNA"/>
</dbReference>
<feature type="region of interest" description="Disordered" evidence="2">
    <location>
        <begin position="687"/>
        <end position="754"/>
    </location>
</feature>
<protein>
    <recommendedName>
        <fullName evidence="3">CCZ1/INTU/HSP4 first Longin domain-containing protein</fullName>
    </recommendedName>
</protein>
<dbReference type="InterPro" id="IPR013176">
    <property type="entry name" value="Ccz1"/>
</dbReference>